<dbReference type="RefSeq" id="WP_212966425.1">
    <property type="nucleotide sequence ID" value="NZ_BORB01000019.1"/>
</dbReference>
<keyword evidence="2" id="KW-1185">Reference proteome</keyword>
<dbReference type="EMBL" id="BORB01000019">
    <property type="protein sequence ID" value="GIN58108.1"/>
    <property type="molecule type" value="Genomic_DNA"/>
</dbReference>
<proteinExistence type="predicted"/>
<dbReference type="Proteomes" id="UP000679950">
    <property type="component" value="Unassembled WGS sequence"/>
</dbReference>
<protein>
    <submittedName>
        <fullName evidence="1">Uncharacterized protein</fullName>
    </submittedName>
</protein>
<reference evidence="1 2" key="1">
    <citation type="submission" date="2021-03" db="EMBL/GenBank/DDBJ databases">
        <title>Antimicrobial resistance genes in bacteria isolated from Japanese honey, and their potential for conferring macrolide and lincosamide resistance in the American foulbrood pathogen Paenibacillus larvae.</title>
        <authorList>
            <person name="Okamoto M."/>
            <person name="Kumagai M."/>
            <person name="Kanamori H."/>
            <person name="Takamatsu D."/>
        </authorList>
    </citation>
    <scope>NUCLEOTIDE SEQUENCE [LARGE SCALE GENOMIC DNA]</scope>
    <source>
        <strain evidence="1 2">J8TS2</strain>
    </source>
</reference>
<organism evidence="1 2">
    <name type="scientific">Lederbergia ruris</name>
    <dbReference type="NCBI Taxonomy" id="217495"/>
    <lineage>
        <taxon>Bacteria</taxon>
        <taxon>Bacillati</taxon>
        <taxon>Bacillota</taxon>
        <taxon>Bacilli</taxon>
        <taxon>Bacillales</taxon>
        <taxon>Bacillaceae</taxon>
        <taxon>Lederbergia</taxon>
    </lineage>
</organism>
<accession>A0ABQ4KL52</accession>
<name>A0ABQ4KL52_9BACI</name>
<sequence>MGHLYQRPYNDLRRTISDVKRTYYNLKSEMSSADKQISELYHELEKTDLSFDLGYQYSVALQNLLRKRRIIKDEFIPVEIMFRSLTKSFPDLKEQIRRNREKSEEVRASLNVTYEITEILNIKAEGIGQ</sequence>
<gene>
    <name evidence="1" type="ORF">J8TS2_24270</name>
</gene>
<evidence type="ECO:0000313" key="1">
    <source>
        <dbReference type="EMBL" id="GIN58108.1"/>
    </source>
</evidence>
<comment type="caution">
    <text evidence="1">The sequence shown here is derived from an EMBL/GenBank/DDBJ whole genome shotgun (WGS) entry which is preliminary data.</text>
</comment>
<evidence type="ECO:0000313" key="2">
    <source>
        <dbReference type="Proteomes" id="UP000679950"/>
    </source>
</evidence>